<dbReference type="EMBL" id="GBXM01025629">
    <property type="protein sequence ID" value="JAH82948.1"/>
    <property type="molecule type" value="Transcribed_RNA"/>
</dbReference>
<dbReference type="AlphaFoldDB" id="A0A0E9W0E1"/>
<feature type="region of interest" description="Disordered" evidence="1">
    <location>
        <begin position="40"/>
        <end position="59"/>
    </location>
</feature>
<name>A0A0E9W0E1_ANGAN</name>
<evidence type="ECO:0000256" key="1">
    <source>
        <dbReference type="SAM" id="MobiDB-lite"/>
    </source>
</evidence>
<proteinExistence type="predicted"/>
<organism evidence="2">
    <name type="scientific">Anguilla anguilla</name>
    <name type="common">European freshwater eel</name>
    <name type="synonym">Muraena anguilla</name>
    <dbReference type="NCBI Taxonomy" id="7936"/>
    <lineage>
        <taxon>Eukaryota</taxon>
        <taxon>Metazoa</taxon>
        <taxon>Chordata</taxon>
        <taxon>Craniata</taxon>
        <taxon>Vertebrata</taxon>
        <taxon>Euteleostomi</taxon>
        <taxon>Actinopterygii</taxon>
        <taxon>Neopterygii</taxon>
        <taxon>Teleostei</taxon>
        <taxon>Anguilliformes</taxon>
        <taxon>Anguillidae</taxon>
        <taxon>Anguilla</taxon>
    </lineage>
</organism>
<evidence type="ECO:0000313" key="2">
    <source>
        <dbReference type="EMBL" id="JAH82948.1"/>
    </source>
</evidence>
<reference evidence="2" key="2">
    <citation type="journal article" date="2015" name="Fish Shellfish Immunol.">
        <title>Early steps in the European eel (Anguilla anguilla)-Vibrio vulnificus interaction in the gills: Role of the RtxA13 toxin.</title>
        <authorList>
            <person name="Callol A."/>
            <person name="Pajuelo D."/>
            <person name="Ebbesson L."/>
            <person name="Teles M."/>
            <person name="MacKenzie S."/>
            <person name="Amaro C."/>
        </authorList>
    </citation>
    <scope>NUCLEOTIDE SEQUENCE</scope>
</reference>
<sequence length="59" mass="6527">MYILTVIQSDEIHYVLMVEGSPKPKGGQSKEQGIHESVKCLPPFGRQGVRKAPAHTESH</sequence>
<protein>
    <submittedName>
        <fullName evidence="2">Uncharacterized protein</fullName>
    </submittedName>
</protein>
<accession>A0A0E9W0E1</accession>
<reference evidence="2" key="1">
    <citation type="submission" date="2014-11" db="EMBL/GenBank/DDBJ databases">
        <authorList>
            <person name="Amaro Gonzalez C."/>
        </authorList>
    </citation>
    <scope>NUCLEOTIDE SEQUENCE</scope>
</reference>